<accession>A0A2T6ZVC3</accession>
<feature type="non-terminal residue" evidence="1">
    <location>
        <position position="100"/>
    </location>
</feature>
<dbReference type="EMBL" id="NESQ01000092">
    <property type="protein sequence ID" value="PUU79439.1"/>
    <property type="molecule type" value="Genomic_DNA"/>
</dbReference>
<comment type="caution">
    <text evidence="1">The sequence shown here is derived from an EMBL/GenBank/DDBJ whole genome shotgun (WGS) entry which is preliminary data.</text>
</comment>
<dbReference type="Proteomes" id="UP000244722">
    <property type="component" value="Unassembled WGS sequence"/>
</dbReference>
<dbReference type="OrthoDB" id="5358018at2759"/>
<dbReference type="InterPro" id="IPR036397">
    <property type="entry name" value="RNaseH_sf"/>
</dbReference>
<evidence type="ECO:0000313" key="1">
    <source>
        <dbReference type="EMBL" id="PUU79439.1"/>
    </source>
</evidence>
<dbReference type="AlphaFoldDB" id="A0A2T6ZVC3"/>
<evidence type="ECO:0000313" key="2">
    <source>
        <dbReference type="Proteomes" id="UP000244722"/>
    </source>
</evidence>
<keyword evidence="2" id="KW-1185">Reference proteome</keyword>
<organism evidence="1 2">
    <name type="scientific">Tuber borchii</name>
    <name type="common">White truffle</name>
    <dbReference type="NCBI Taxonomy" id="42251"/>
    <lineage>
        <taxon>Eukaryota</taxon>
        <taxon>Fungi</taxon>
        <taxon>Dikarya</taxon>
        <taxon>Ascomycota</taxon>
        <taxon>Pezizomycotina</taxon>
        <taxon>Pezizomycetes</taxon>
        <taxon>Pezizales</taxon>
        <taxon>Tuberaceae</taxon>
        <taxon>Tuber</taxon>
    </lineage>
</organism>
<reference evidence="1 2" key="1">
    <citation type="submission" date="2017-04" db="EMBL/GenBank/DDBJ databases">
        <title>Draft genome sequence of Tuber borchii Vittad., a whitish edible truffle.</title>
        <authorList>
            <consortium name="DOE Joint Genome Institute"/>
            <person name="Murat C."/>
            <person name="Kuo A."/>
            <person name="Barry K.W."/>
            <person name="Clum A."/>
            <person name="Dockter R.B."/>
            <person name="Fauchery L."/>
            <person name="Iotti M."/>
            <person name="Kohler A."/>
            <person name="Labutti K."/>
            <person name="Lindquist E.A."/>
            <person name="Lipzen A."/>
            <person name="Ohm R.A."/>
            <person name="Wang M."/>
            <person name="Grigoriev I.V."/>
            <person name="Zambonelli A."/>
            <person name="Martin F.M."/>
        </authorList>
    </citation>
    <scope>NUCLEOTIDE SEQUENCE [LARGE SCALE GENOMIC DNA]</scope>
    <source>
        <strain evidence="1 2">Tbo3840</strain>
    </source>
</reference>
<dbReference type="Gene3D" id="3.30.420.10">
    <property type="entry name" value="Ribonuclease H-like superfamily/Ribonuclease H"/>
    <property type="match status" value="1"/>
</dbReference>
<feature type="non-terminal residue" evidence="1">
    <location>
        <position position="1"/>
    </location>
</feature>
<proteinExistence type="predicted"/>
<name>A0A2T6ZVC3_TUBBO</name>
<dbReference type="STRING" id="42251.A0A2T6ZVC3"/>
<evidence type="ECO:0008006" key="3">
    <source>
        <dbReference type="Google" id="ProtNLM"/>
    </source>
</evidence>
<protein>
    <recommendedName>
        <fullName evidence="3">Transposase Tc1-like domain-containing protein</fullName>
    </recommendedName>
</protein>
<gene>
    <name evidence="1" type="ORF">B9Z19DRAFT_945036</name>
</gene>
<dbReference type="GO" id="GO:0003676">
    <property type="term" value="F:nucleic acid binding"/>
    <property type="evidence" value="ECO:0007669"/>
    <property type="project" value="InterPro"/>
</dbReference>
<sequence>VSDTTVWKALKERGIKPYREEFKFILKSENKLLRLAYCIERKDWTIVEWGNYGFTDEMSIEVGGLYRLHLVWRDSTERWHEDCVGAMKKQGISVMCWGMI</sequence>